<protein>
    <submittedName>
        <fullName evidence="2">MarR family winged helix-turn-helix transcriptional regulator</fullName>
    </submittedName>
</protein>
<evidence type="ECO:0000259" key="1">
    <source>
        <dbReference type="PROSITE" id="PS50995"/>
    </source>
</evidence>
<sequence>MADLDKHPARLSACPSAQGDGLLPAELHAWMLLLAATGAVEQRLRAVVKDRLGVSHDEFLILCLLAAQPEEGLRMTRIAELLGRPKTRLTYQIACLNHSDLITRESVCGDKRGIQVALTDKARRLLKDASDPLAGTVTDALGQFMGPAQREALRGLLPDLVEACSTEPPGPAPA</sequence>
<accession>A0AAJ2UKB9</accession>
<dbReference type="SMART" id="SM00347">
    <property type="entry name" value="HTH_MARR"/>
    <property type="match status" value="1"/>
</dbReference>
<dbReference type="EMBL" id="JARAWN010000030">
    <property type="protein sequence ID" value="MDX3129690.1"/>
    <property type="molecule type" value="Genomic_DNA"/>
</dbReference>
<dbReference type="InterPro" id="IPR036388">
    <property type="entry name" value="WH-like_DNA-bd_sf"/>
</dbReference>
<dbReference type="GO" id="GO:0003700">
    <property type="term" value="F:DNA-binding transcription factor activity"/>
    <property type="evidence" value="ECO:0007669"/>
    <property type="project" value="InterPro"/>
</dbReference>
<dbReference type="InterPro" id="IPR000835">
    <property type="entry name" value="HTH_MarR-typ"/>
</dbReference>
<evidence type="ECO:0000313" key="2">
    <source>
        <dbReference type="EMBL" id="MDX3129690.1"/>
    </source>
</evidence>
<dbReference type="RefSeq" id="WP_037697209.1">
    <property type="nucleotide sequence ID" value="NZ_CP109154.1"/>
</dbReference>
<dbReference type="InterPro" id="IPR039422">
    <property type="entry name" value="MarR/SlyA-like"/>
</dbReference>
<dbReference type="PANTHER" id="PTHR33164">
    <property type="entry name" value="TRANSCRIPTIONAL REGULATOR, MARR FAMILY"/>
    <property type="match status" value="1"/>
</dbReference>
<dbReference type="GO" id="GO:0006950">
    <property type="term" value="P:response to stress"/>
    <property type="evidence" value="ECO:0007669"/>
    <property type="project" value="TreeGrafter"/>
</dbReference>
<evidence type="ECO:0000313" key="3">
    <source>
        <dbReference type="Proteomes" id="UP001273589"/>
    </source>
</evidence>
<feature type="domain" description="HTH marR-type" evidence="1">
    <location>
        <begin position="26"/>
        <end position="162"/>
    </location>
</feature>
<dbReference type="PANTHER" id="PTHR33164:SF43">
    <property type="entry name" value="HTH-TYPE TRANSCRIPTIONAL REPRESSOR YETL"/>
    <property type="match status" value="1"/>
</dbReference>
<gene>
    <name evidence="2" type="ORF">PV367_07730</name>
</gene>
<dbReference type="Proteomes" id="UP001273589">
    <property type="component" value="Unassembled WGS sequence"/>
</dbReference>
<dbReference type="Gene3D" id="1.10.10.10">
    <property type="entry name" value="Winged helix-like DNA-binding domain superfamily/Winged helix DNA-binding domain"/>
    <property type="match status" value="1"/>
</dbReference>
<organism evidence="2 3">
    <name type="scientific">Streptomyces europaeiscabiei</name>
    <dbReference type="NCBI Taxonomy" id="146819"/>
    <lineage>
        <taxon>Bacteria</taxon>
        <taxon>Bacillati</taxon>
        <taxon>Actinomycetota</taxon>
        <taxon>Actinomycetes</taxon>
        <taxon>Kitasatosporales</taxon>
        <taxon>Streptomycetaceae</taxon>
        <taxon>Streptomyces</taxon>
    </lineage>
</organism>
<proteinExistence type="predicted"/>
<comment type="caution">
    <text evidence="2">The sequence shown here is derived from an EMBL/GenBank/DDBJ whole genome shotgun (WGS) entry which is preliminary data.</text>
</comment>
<name>A0AAJ2UKB9_9ACTN</name>
<dbReference type="SUPFAM" id="SSF46785">
    <property type="entry name" value="Winged helix' DNA-binding domain"/>
    <property type="match status" value="1"/>
</dbReference>
<reference evidence="2" key="1">
    <citation type="journal article" date="2023" name="Microb. Genom.">
        <title>Mesoterricola silvestris gen. nov., sp. nov., Mesoterricola sediminis sp. nov., Geothrix oryzae sp. nov., Geothrix edaphica sp. nov., Geothrix rubra sp. nov., and Geothrix limicola sp. nov., six novel members of Acidobacteriota isolated from soils.</title>
        <authorList>
            <person name="Weisberg A.J."/>
            <person name="Pearce E."/>
            <person name="Kramer C.G."/>
            <person name="Chang J.H."/>
            <person name="Clarke C.R."/>
        </authorList>
    </citation>
    <scope>NUCLEOTIDE SEQUENCE</scope>
    <source>
        <strain evidence="2">ND06-05F</strain>
    </source>
</reference>
<dbReference type="Pfam" id="PF04182">
    <property type="entry name" value="B-block_TFIIIC"/>
    <property type="match status" value="1"/>
</dbReference>
<dbReference type="InterPro" id="IPR007309">
    <property type="entry name" value="TFIIIC_Bblock-bd"/>
</dbReference>
<dbReference type="AlphaFoldDB" id="A0AAJ2UKB9"/>
<dbReference type="PROSITE" id="PS50995">
    <property type="entry name" value="HTH_MARR_2"/>
    <property type="match status" value="1"/>
</dbReference>
<dbReference type="InterPro" id="IPR036390">
    <property type="entry name" value="WH_DNA-bd_sf"/>
</dbReference>